<accession>A0A1R1SQ74</accession>
<evidence type="ECO:0000256" key="1">
    <source>
        <dbReference type="SAM" id="MobiDB-lite"/>
    </source>
</evidence>
<dbReference type="RefSeq" id="WP_079151116.1">
    <property type="nucleotide sequence ID" value="NZ_ASQP01000089.1"/>
</dbReference>
<feature type="transmembrane region" description="Helical" evidence="2">
    <location>
        <begin position="192"/>
        <end position="209"/>
    </location>
</feature>
<protein>
    <submittedName>
        <fullName evidence="3">Uncharacterized protein</fullName>
    </submittedName>
</protein>
<feature type="transmembrane region" description="Helical" evidence="2">
    <location>
        <begin position="44"/>
        <end position="63"/>
    </location>
</feature>
<comment type="caution">
    <text evidence="3">The sequence shown here is derived from an EMBL/GenBank/DDBJ whole genome shotgun (WGS) entry which is preliminary data.</text>
</comment>
<dbReference type="GeneID" id="96745258"/>
<dbReference type="STRING" id="67365.GCA_001704635_07849"/>
<feature type="transmembrane region" description="Helical" evidence="2">
    <location>
        <begin position="147"/>
        <end position="171"/>
    </location>
</feature>
<dbReference type="EMBL" id="ASQP01000089">
    <property type="protein sequence ID" value="OMI40403.1"/>
    <property type="molecule type" value="Genomic_DNA"/>
</dbReference>
<proteinExistence type="predicted"/>
<dbReference type="AlphaFoldDB" id="A0A1R1SQ74"/>
<evidence type="ECO:0000313" key="4">
    <source>
        <dbReference type="Proteomes" id="UP000186168"/>
    </source>
</evidence>
<organism evidence="3 4">
    <name type="scientific">Streptomyces sparsogenes DSM 40356</name>
    <dbReference type="NCBI Taxonomy" id="1331668"/>
    <lineage>
        <taxon>Bacteria</taxon>
        <taxon>Bacillati</taxon>
        <taxon>Actinomycetota</taxon>
        <taxon>Actinomycetes</taxon>
        <taxon>Kitasatosporales</taxon>
        <taxon>Streptomycetaceae</taxon>
        <taxon>Streptomyces</taxon>
    </lineage>
</organism>
<feature type="transmembrane region" description="Helical" evidence="2">
    <location>
        <begin position="69"/>
        <end position="93"/>
    </location>
</feature>
<gene>
    <name evidence="3" type="ORF">SPAR_06060</name>
</gene>
<sequence>MSTPATPIRPVTPATTGIPAGARRPRLNVGHESWDLIWSHVHRVLVVNLGVAVTNLPLLLALAAEHRPWRYPVFFGLLSLGAGPSLAAAFAYLRAAADDARAPVTTLFRNYRRLFTRALLAWTPFALLAAVATTDLATLGTTGPGPVLAPLLIVVTLVALSSGVVAMAALAEDIRLTRHTLLAASYASVRRWPLTLLNLALLGVALTIVNQAPLLGLAAVPGCVLFVVWRDCGAILEAVGVVTRGA</sequence>
<dbReference type="Pfam" id="PF04854">
    <property type="entry name" value="DUF624"/>
    <property type="match status" value="1"/>
</dbReference>
<feature type="transmembrane region" description="Helical" evidence="2">
    <location>
        <begin position="114"/>
        <end position="132"/>
    </location>
</feature>
<evidence type="ECO:0000313" key="3">
    <source>
        <dbReference type="EMBL" id="OMI40403.1"/>
    </source>
</evidence>
<dbReference type="Proteomes" id="UP000186168">
    <property type="component" value="Unassembled WGS sequence"/>
</dbReference>
<evidence type="ECO:0000256" key="2">
    <source>
        <dbReference type="SAM" id="Phobius"/>
    </source>
</evidence>
<keyword evidence="2" id="KW-0472">Membrane</keyword>
<dbReference type="InterPro" id="IPR006938">
    <property type="entry name" value="DUF624"/>
</dbReference>
<name>A0A1R1SQ74_9ACTN</name>
<keyword evidence="2" id="KW-1133">Transmembrane helix</keyword>
<keyword evidence="4" id="KW-1185">Reference proteome</keyword>
<reference evidence="3 4" key="1">
    <citation type="submission" date="2013-05" db="EMBL/GenBank/DDBJ databases">
        <title>Genome sequence of Streptomyces sparsogenes DSM 40356.</title>
        <authorList>
            <person name="Coyne S."/>
            <person name="Seebeck F.P."/>
        </authorList>
    </citation>
    <scope>NUCLEOTIDE SEQUENCE [LARGE SCALE GENOMIC DNA]</scope>
    <source>
        <strain evidence="3 4">DSM 40356</strain>
    </source>
</reference>
<keyword evidence="2" id="KW-0812">Transmembrane</keyword>
<feature type="region of interest" description="Disordered" evidence="1">
    <location>
        <begin position="1"/>
        <end position="23"/>
    </location>
</feature>